<dbReference type="Proteomes" id="UP000190797">
    <property type="component" value="Chromosome"/>
</dbReference>
<reference evidence="2" key="1">
    <citation type="journal article" date="2017" name="Med. Chem. Commun.">
        <title>Nonomuraea sp. ATCC 55076 harbours the largest actinomycete chromosome to date and the kistamicin biosynthetic gene cluster.</title>
        <authorList>
            <person name="Nazari B."/>
            <person name="Forneris C.C."/>
            <person name="Gibson M.I."/>
            <person name="Moon K."/>
            <person name="Schramma K.R."/>
            <person name="Seyedsayamdost M.R."/>
        </authorList>
    </citation>
    <scope>NUCLEOTIDE SEQUENCE [LARGE SCALE GENOMIC DNA]</scope>
    <source>
        <strain evidence="2">ATCC 55076</strain>
    </source>
</reference>
<protein>
    <submittedName>
        <fullName evidence="1">Uncharacterized protein</fullName>
    </submittedName>
</protein>
<dbReference type="OrthoDB" id="7945987at2"/>
<organism evidence="1 2">
    <name type="scientific">[Actinomadura] parvosata subsp. kistnae</name>
    <dbReference type="NCBI Taxonomy" id="1909395"/>
    <lineage>
        <taxon>Bacteria</taxon>
        <taxon>Bacillati</taxon>
        <taxon>Actinomycetota</taxon>
        <taxon>Actinomycetes</taxon>
        <taxon>Streptosporangiales</taxon>
        <taxon>Streptosporangiaceae</taxon>
        <taxon>Nonomuraea</taxon>
    </lineage>
</organism>
<name>A0A1V0A1C6_9ACTN</name>
<dbReference type="KEGG" id="noa:BKM31_23415"/>
<dbReference type="EMBL" id="CP017717">
    <property type="protein sequence ID" value="AQZ64015.1"/>
    <property type="molecule type" value="Genomic_DNA"/>
</dbReference>
<keyword evidence="2" id="KW-1185">Reference proteome</keyword>
<evidence type="ECO:0000313" key="1">
    <source>
        <dbReference type="EMBL" id="AQZ64015.1"/>
    </source>
</evidence>
<dbReference type="STRING" id="1909395.BKM31_23415"/>
<sequence>MNKAWQNASFGGSHHLRLTPGELAQLADQLNAVLQPWRELSRSRVEANDAPPDTRPVFTFYHAFPEEPCRALHVRPA</sequence>
<accession>A0A1V0A1C6</accession>
<dbReference type="AlphaFoldDB" id="A0A1V0A1C6"/>
<dbReference type="RefSeq" id="WP_080040215.1">
    <property type="nucleotide sequence ID" value="NZ_CP017717.1"/>
</dbReference>
<proteinExistence type="predicted"/>
<gene>
    <name evidence="1" type="ORF">BKM31_23415</name>
</gene>
<evidence type="ECO:0000313" key="2">
    <source>
        <dbReference type="Proteomes" id="UP000190797"/>
    </source>
</evidence>